<dbReference type="NCBIfam" id="NF003950">
    <property type="entry name" value="PRK05450.1-3"/>
    <property type="match status" value="1"/>
</dbReference>
<dbReference type="PANTHER" id="PTHR42866:SF2">
    <property type="entry name" value="3-DEOXY-MANNO-OCTULOSONATE CYTIDYLYLTRANSFERASE, MITOCHONDRIAL"/>
    <property type="match status" value="1"/>
</dbReference>
<dbReference type="Pfam" id="PF02348">
    <property type="entry name" value="CTP_transf_3"/>
    <property type="match status" value="1"/>
</dbReference>
<dbReference type="GO" id="GO:0005829">
    <property type="term" value="C:cytosol"/>
    <property type="evidence" value="ECO:0007669"/>
    <property type="project" value="TreeGrafter"/>
</dbReference>
<sequence length="266" mass="30065">MKINIIIPARYSSKRLPGKPLIKIGGQTMLSRVVEIARIAAQDYEDVSIFVATDDERISNHCEELGVEWVMTPAECPSGTDRVHEVVLRCHPQPDFVINLQGDTPLTPPHYLTALINAFIENPQVQVITPITQLSWEALDQLRESKKHTPFSGTCVIVDDKQQAIWFSKHIIPSIRNEDKYRAFHELSPVFKHIGMYGYSPAALKAYTSWESSQYEILEGLEQLRFLENGYPISTVKLDNASLPIIGVDSPKDVERVEQLLKEVSV</sequence>
<dbReference type="CDD" id="cd02517">
    <property type="entry name" value="CMP-KDO-Synthetase"/>
    <property type="match status" value="1"/>
</dbReference>
<dbReference type="SUPFAM" id="SSF53448">
    <property type="entry name" value="Nucleotide-diphospho-sugar transferases"/>
    <property type="match status" value="1"/>
</dbReference>
<keyword evidence="2 4" id="KW-0548">Nucleotidyltransferase</keyword>
<evidence type="ECO:0000256" key="2">
    <source>
        <dbReference type="ARBA" id="ARBA00022695"/>
    </source>
</evidence>
<name>F8L5H2_SIMNZ</name>
<dbReference type="AlphaFoldDB" id="F8L5H2"/>
<evidence type="ECO:0000313" key="4">
    <source>
        <dbReference type="EMBL" id="CCB89421.1"/>
    </source>
</evidence>
<evidence type="ECO:0000256" key="3">
    <source>
        <dbReference type="ARBA" id="ARBA00022985"/>
    </source>
</evidence>
<dbReference type="STRING" id="331113.SNE_A15440"/>
<keyword evidence="3" id="KW-0448">Lipopolysaccharide biosynthesis</keyword>
<accession>F8L5H2</accession>
<dbReference type="InterPro" id="IPR029044">
    <property type="entry name" value="Nucleotide-diphossugar_trans"/>
</dbReference>
<dbReference type="Proteomes" id="UP000000496">
    <property type="component" value="Chromosome gsn.131"/>
</dbReference>
<organism evidence="4 5">
    <name type="scientific">Simkania negevensis (strain ATCC VR-1471 / DSM 27360 / Z)</name>
    <dbReference type="NCBI Taxonomy" id="331113"/>
    <lineage>
        <taxon>Bacteria</taxon>
        <taxon>Pseudomonadati</taxon>
        <taxon>Chlamydiota</taxon>
        <taxon>Chlamydiia</taxon>
        <taxon>Parachlamydiales</taxon>
        <taxon>Simkaniaceae</taxon>
        <taxon>Simkania</taxon>
    </lineage>
</organism>
<reference key="1">
    <citation type="journal article" date="2011" name="Mol. Biol. Evol.">
        <title>Unity in variety -- the pan-genome of the Chlamydiae.</title>
        <authorList>
            <person name="Collingro A."/>
            <person name="Tischler P."/>
            <person name="Weinmaier T."/>
            <person name="Penz T."/>
            <person name="Heinz E."/>
            <person name="Brunham R.C."/>
            <person name="Read T.D."/>
            <person name="Bavoil P.M."/>
            <person name="Sachse K."/>
            <person name="Kahane S."/>
            <person name="Friedman M.G."/>
            <person name="Rattei T."/>
            <person name="Myers G.S.A."/>
            <person name="Horn M."/>
        </authorList>
    </citation>
    <scope>NUCLEOTIDE SEQUENCE</scope>
    <source>
        <strain>Z</strain>
    </source>
</reference>
<dbReference type="OrthoDB" id="9815559at2"/>
<keyword evidence="1 4" id="KW-0808">Transferase</keyword>
<dbReference type="NCBIfam" id="NF003952">
    <property type="entry name" value="PRK05450.1-5"/>
    <property type="match status" value="1"/>
</dbReference>
<keyword evidence="5" id="KW-1185">Reference proteome</keyword>
<reference evidence="4 5" key="2">
    <citation type="journal article" date="2011" name="Mol. Biol. Evol.">
        <title>Unity in variety--the pan-genome of the Chlamydiae.</title>
        <authorList>
            <person name="Collingro A."/>
            <person name="Tischler P."/>
            <person name="Weinmaier T."/>
            <person name="Penz T."/>
            <person name="Heinz E."/>
            <person name="Brunham R.C."/>
            <person name="Read T.D."/>
            <person name="Bavoil P.M."/>
            <person name="Sachse K."/>
            <person name="Kahane S."/>
            <person name="Friedman M.G."/>
            <person name="Rattei T."/>
            <person name="Myers G.S."/>
            <person name="Horn M."/>
        </authorList>
    </citation>
    <scope>NUCLEOTIDE SEQUENCE [LARGE SCALE GENOMIC DNA]</scope>
    <source>
        <strain evidence="5">ATCC VR-1471 / Z</strain>
    </source>
</reference>
<dbReference type="InterPro" id="IPR003329">
    <property type="entry name" value="Cytidylyl_trans"/>
</dbReference>
<protein>
    <submittedName>
        <fullName evidence="4">3-deoxy-manno-octulosonate cytidylyltransferase</fullName>
        <ecNumber evidence="4">2.7.7.38</ecNumber>
    </submittedName>
</protein>
<dbReference type="GO" id="GO:0008690">
    <property type="term" value="F:3-deoxy-manno-octulosonate cytidylyltransferase activity"/>
    <property type="evidence" value="ECO:0007669"/>
    <property type="project" value="UniProtKB-EC"/>
</dbReference>
<dbReference type="PANTHER" id="PTHR42866">
    <property type="entry name" value="3-DEOXY-MANNO-OCTULOSONATE CYTIDYLYLTRANSFERASE"/>
    <property type="match status" value="1"/>
</dbReference>
<evidence type="ECO:0000313" key="5">
    <source>
        <dbReference type="Proteomes" id="UP000000496"/>
    </source>
</evidence>
<dbReference type="Gene3D" id="3.90.550.10">
    <property type="entry name" value="Spore Coat Polysaccharide Biosynthesis Protein SpsA, Chain A"/>
    <property type="match status" value="1"/>
</dbReference>
<dbReference type="RefSeq" id="WP_013943887.1">
    <property type="nucleotide sequence ID" value="NC_015713.1"/>
</dbReference>
<dbReference type="eggNOG" id="COG1212">
    <property type="taxonomic scope" value="Bacteria"/>
</dbReference>
<proteinExistence type="predicted"/>
<dbReference type="KEGG" id="sng:SNE_A15440"/>
<dbReference type="EMBL" id="FR872582">
    <property type="protein sequence ID" value="CCB89421.1"/>
    <property type="molecule type" value="Genomic_DNA"/>
</dbReference>
<dbReference type="HOGENOM" id="CLU_065038_0_0_0"/>
<gene>
    <name evidence="4" type="primary">kdsB-B</name>
    <name evidence="4" type="ordered locus">SNE_A15440</name>
</gene>
<evidence type="ECO:0000256" key="1">
    <source>
        <dbReference type="ARBA" id="ARBA00022679"/>
    </source>
</evidence>
<dbReference type="GO" id="GO:0009103">
    <property type="term" value="P:lipopolysaccharide biosynthetic process"/>
    <property type="evidence" value="ECO:0007669"/>
    <property type="project" value="UniProtKB-KW"/>
</dbReference>
<dbReference type="InterPro" id="IPR004528">
    <property type="entry name" value="KdsB"/>
</dbReference>
<dbReference type="EC" id="2.7.7.38" evidence="4"/>